<keyword evidence="3" id="KW-1185">Reference proteome</keyword>
<dbReference type="GO" id="GO:0006749">
    <property type="term" value="P:glutathione metabolic process"/>
    <property type="evidence" value="ECO:0007669"/>
    <property type="project" value="TreeGrafter"/>
</dbReference>
<dbReference type="Pfam" id="PF13409">
    <property type="entry name" value="GST_N_2"/>
    <property type="match status" value="1"/>
</dbReference>
<dbReference type="Gene3D" id="1.20.1050.10">
    <property type="match status" value="1"/>
</dbReference>
<dbReference type="InterPro" id="IPR036249">
    <property type="entry name" value="Thioredoxin-like_sf"/>
</dbReference>
<name>A0A437JW17_9BURK</name>
<dbReference type="SUPFAM" id="SSF47616">
    <property type="entry name" value="GST C-terminal domain-like"/>
    <property type="match status" value="1"/>
</dbReference>
<dbReference type="SUPFAM" id="SSF52833">
    <property type="entry name" value="Thioredoxin-like"/>
    <property type="match status" value="1"/>
</dbReference>
<sequence>MRLVIGNKNYSSWSMRPWVLMRACGIAFTEEKLRFDFSPDSPFRRAVAAVSPAGKVPVLLLDDGFAVWDTLAIAETLADRFPQAGVWPGDANQRARARSVSAEMHSGFSALRSHYPMNIEASLPEVGARVWAEQAAVRADVARIEAIWADALAMSGGPFLFGEFGAADAFYAPVVMRLRSYGLPVGETTRAYMDRVVAHPAVAAWIADAVAEQDFIAEDEPYRQHR</sequence>
<gene>
    <name evidence="2" type="ORF">ENE75_12265</name>
</gene>
<dbReference type="GO" id="GO:0004364">
    <property type="term" value="F:glutathione transferase activity"/>
    <property type="evidence" value="ECO:0007669"/>
    <property type="project" value="TreeGrafter"/>
</dbReference>
<accession>A0A437JW17</accession>
<comment type="caution">
    <text evidence="2">The sequence shown here is derived from an EMBL/GenBank/DDBJ whole genome shotgun (WGS) entry which is preliminary data.</text>
</comment>
<reference evidence="2 3" key="1">
    <citation type="submission" date="2019-01" db="EMBL/GenBank/DDBJ databases">
        <authorList>
            <person name="Chen W.-M."/>
        </authorList>
    </citation>
    <scope>NUCLEOTIDE SEQUENCE [LARGE SCALE GENOMIC DNA]</scope>
    <source>
        <strain evidence="2 3">ICH-3</strain>
    </source>
</reference>
<dbReference type="OrthoDB" id="9799538at2"/>
<feature type="domain" description="GST N-terminal" evidence="1">
    <location>
        <begin position="1"/>
        <end position="85"/>
    </location>
</feature>
<dbReference type="GO" id="GO:0016034">
    <property type="term" value="F:maleylacetoacetate isomerase activity"/>
    <property type="evidence" value="ECO:0007669"/>
    <property type="project" value="TreeGrafter"/>
</dbReference>
<dbReference type="InterPro" id="IPR036282">
    <property type="entry name" value="Glutathione-S-Trfase_C_sf"/>
</dbReference>
<dbReference type="Pfam" id="PF13410">
    <property type="entry name" value="GST_C_2"/>
    <property type="match status" value="1"/>
</dbReference>
<dbReference type="AlphaFoldDB" id="A0A437JW17"/>
<dbReference type="EMBL" id="SACT01000003">
    <property type="protein sequence ID" value="RVT51585.1"/>
    <property type="molecule type" value="Genomic_DNA"/>
</dbReference>
<organism evidence="2 3">
    <name type="scientific">Rubrivivax albus</name>
    <dbReference type="NCBI Taxonomy" id="2499835"/>
    <lineage>
        <taxon>Bacteria</taxon>
        <taxon>Pseudomonadati</taxon>
        <taxon>Pseudomonadota</taxon>
        <taxon>Betaproteobacteria</taxon>
        <taxon>Burkholderiales</taxon>
        <taxon>Sphaerotilaceae</taxon>
        <taxon>Rubrivivax</taxon>
    </lineage>
</organism>
<dbReference type="Proteomes" id="UP000288178">
    <property type="component" value="Unassembled WGS sequence"/>
</dbReference>
<protein>
    <submittedName>
        <fullName evidence="2">Glutathione S-transferase family protein</fullName>
    </submittedName>
</protein>
<dbReference type="PANTHER" id="PTHR42673">
    <property type="entry name" value="MALEYLACETOACETATE ISOMERASE"/>
    <property type="match status" value="1"/>
</dbReference>
<dbReference type="InterPro" id="IPR004045">
    <property type="entry name" value="Glutathione_S-Trfase_N"/>
</dbReference>
<dbReference type="PANTHER" id="PTHR42673:SF4">
    <property type="entry name" value="MALEYLACETOACETATE ISOMERASE"/>
    <property type="match status" value="1"/>
</dbReference>
<dbReference type="GO" id="GO:0006559">
    <property type="term" value="P:L-phenylalanine catabolic process"/>
    <property type="evidence" value="ECO:0007669"/>
    <property type="project" value="TreeGrafter"/>
</dbReference>
<dbReference type="RefSeq" id="WP_128198586.1">
    <property type="nucleotide sequence ID" value="NZ_SACT01000003.1"/>
</dbReference>
<evidence type="ECO:0000259" key="1">
    <source>
        <dbReference type="PROSITE" id="PS50404"/>
    </source>
</evidence>
<evidence type="ECO:0000313" key="2">
    <source>
        <dbReference type="EMBL" id="RVT51585.1"/>
    </source>
</evidence>
<dbReference type="PROSITE" id="PS50404">
    <property type="entry name" value="GST_NTER"/>
    <property type="match status" value="1"/>
</dbReference>
<dbReference type="CDD" id="cd03043">
    <property type="entry name" value="GST_N_1"/>
    <property type="match status" value="1"/>
</dbReference>
<dbReference type="Gene3D" id="3.40.30.10">
    <property type="entry name" value="Glutaredoxin"/>
    <property type="match status" value="1"/>
</dbReference>
<proteinExistence type="predicted"/>
<evidence type="ECO:0000313" key="3">
    <source>
        <dbReference type="Proteomes" id="UP000288178"/>
    </source>
</evidence>
<keyword evidence="2" id="KW-0808">Transferase</keyword>
<dbReference type="CDD" id="cd03194">
    <property type="entry name" value="GST_C_3"/>
    <property type="match status" value="1"/>
</dbReference>